<reference evidence="1 2" key="1">
    <citation type="submission" date="2019-09" db="EMBL/GenBank/DDBJ databases">
        <authorList>
            <person name="Depoorter E."/>
        </authorList>
    </citation>
    <scope>NUCLEOTIDE SEQUENCE [LARGE SCALE GENOMIC DNA]</scope>
    <source>
        <strain evidence="1">LMG 26883</strain>
    </source>
</reference>
<accession>A0A6P2L3E1</accession>
<gene>
    <name evidence="1" type="ORF">BPS26883_02897</name>
</gene>
<dbReference type="EMBL" id="CABVPP010000018">
    <property type="protein sequence ID" value="VWB61564.1"/>
    <property type="molecule type" value="Genomic_DNA"/>
</dbReference>
<dbReference type="GeneID" id="93173897"/>
<dbReference type="RefSeq" id="WP_223852571.1">
    <property type="nucleotide sequence ID" value="NZ_CABVPP010000018.1"/>
</dbReference>
<evidence type="ECO:0000313" key="2">
    <source>
        <dbReference type="Proteomes" id="UP000494162"/>
    </source>
</evidence>
<organism evidence="1 2">
    <name type="scientific">Burkholderia pseudomultivorans</name>
    <dbReference type="NCBI Taxonomy" id="1207504"/>
    <lineage>
        <taxon>Bacteria</taxon>
        <taxon>Pseudomonadati</taxon>
        <taxon>Pseudomonadota</taxon>
        <taxon>Betaproteobacteria</taxon>
        <taxon>Burkholderiales</taxon>
        <taxon>Burkholderiaceae</taxon>
        <taxon>Burkholderia</taxon>
        <taxon>Burkholderia cepacia complex</taxon>
    </lineage>
</organism>
<protein>
    <submittedName>
        <fullName evidence="1">Uncharacterized protein</fullName>
    </submittedName>
</protein>
<sequence>MKTSKVIREIANEMENVFRNNELAEPNPFALAQLEVLHSRMRLHCGYCFERTTKIVSLAKDFYSVRKHQLHPGGADGVLRDVCVNLEEMRAWASLWEKNGK</sequence>
<evidence type="ECO:0000313" key="1">
    <source>
        <dbReference type="EMBL" id="VWB61564.1"/>
    </source>
</evidence>
<dbReference type="AlphaFoldDB" id="A0A6P2L3E1"/>
<name>A0A6P2L3E1_9BURK</name>
<proteinExistence type="predicted"/>
<dbReference type="Proteomes" id="UP000494162">
    <property type="component" value="Unassembled WGS sequence"/>
</dbReference>